<evidence type="ECO:0000256" key="20">
    <source>
        <dbReference type="ARBA" id="ARBA00082920"/>
    </source>
</evidence>
<evidence type="ECO:0000256" key="3">
    <source>
        <dbReference type="ARBA" id="ARBA00004300"/>
    </source>
</evidence>
<feature type="domain" description="Formamidopyrimidine-DNA glycosylase catalytic" evidence="23">
    <location>
        <begin position="2"/>
        <end position="127"/>
    </location>
</feature>
<protein>
    <recommendedName>
        <fullName evidence="16">Endonuclease 8-like 1</fullName>
    </recommendedName>
    <alternativeName>
        <fullName evidence="19">DNA glycosylase/AP lyase Neil1</fullName>
    </alternativeName>
    <alternativeName>
        <fullName evidence="17">DNA-(apurinic or apyrimidinic site) lyase Neil1</fullName>
    </alternativeName>
    <alternativeName>
        <fullName evidence="21">Endonuclease VIII-like 1</fullName>
    </alternativeName>
    <alternativeName>
        <fullName evidence="18">Nei homolog 1</fullName>
    </alternativeName>
    <alternativeName>
        <fullName evidence="20">Nei-like protein 1</fullName>
    </alternativeName>
</protein>
<dbReference type="PANTHER" id="PTHR22993:SF27">
    <property type="entry name" value="ENDONUCLEASE 8-LIKE 1"/>
    <property type="match status" value="1"/>
</dbReference>
<comment type="subcellular location">
    <subcellularLocation>
        <location evidence="2">Chromosome</location>
    </subcellularLocation>
    <subcellularLocation>
        <location evidence="3">Cytoplasm</location>
        <location evidence="3">Cytoskeleton</location>
        <location evidence="3">Microtubule organizing center</location>
        <location evidence="3">Centrosome</location>
    </subcellularLocation>
    <subcellularLocation>
        <location evidence="1">Nucleus</location>
    </subcellularLocation>
</comment>
<evidence type="ECO:0000313" key="24">
    <source>
        <dbReference type="Ensembl" id="ENSAMXP00005024813.1"/>
    </source>
</evidence>
<dbReference type="InterPro" id="IPR035937">
    <property type="entry name" value="FPG_N"/>
</dbReference>
<evidence type="ECO:0000256" key="18">
    <source>
        <dbReference type="ARBA" id="ARBA00079367"/>
    </source>
</evidence>
<evidence type="ECO:0000256" key="14">
    <source>
        <dbReference type="ARBA" id="ARBA00023295"/>
    </source>
</evidence>
<dbReference type="GO" id="GO:0003906">
    <property type="term" value="F:DNA-(apurinic or apyrimidinic site) endonuclease activity"/>
    <property type="evidence" value="ECO:0007669"/>
    <property type="project" value="InterPro"/>
</dbReference>
<evidence type="ECO:0000256" key="12">
    <source>
        <dbReference type="ARBA" id="ARBA00023242"/>
    </source>
</evidence>
<keyword evidence="4" id="KW-0158">Chromosome</keyword>
<proteinExistence type="predicted"/>
<dbReference type="InterPro" id="IPR015371">
    <property type="entry name" value="Endonuclease-VIII_DNA-bd"/>
</dbReference>
<evidence type="ECO:0000256" key="4">
    <source>
        <dbReference type="ARBA" id="ARBA00022454"/>
    </source>
</evidence>
<dbReference type="Gene3D" id="1.10.8.50">
    <property type="match status" value="1"/>
</dbReference>
<sequence>MPEGPDLHLAGLFVNRVCTGVVFTGAVIKSEVSKGPQIPFACDAYLISAVSRGKEVRLTLTPIKSDTKSKKKAKEEQSPMDVVFRFGMSGYFRFTTVEDLPKHAHVQFYTRDEPQRVLSYVDARRFGSWQPNGTWQRDRGPCVLFEYESFRQNVLSNLSDKAFDRPICEAMLNQKYFNGIGNYLRAEILYRLNIPPFMKARTVLEGLLPEDEDTKEVKEAAGENCDTAGKRKLKTESPDILSLCHTVPLEVVELAGKGYAPEKADYRAIENWFQCYFVEGMNSLSDHNGRTIWFKGDAGPMAPKGSKASKTKGKIQKREHEYTSAKGAKRKQTASVSKEKPTKKAAGTVKMEVDEPKRRSSTRRQNGNKKRADTESDQNKKPQTLRKSSSPGNFTSFYLYLFVKLVTIPISNSRTLWLLPGPQASRTRSTRRQSGHESNTKGRSTATSRRKKRTAV</sequence>
<evidence type="ECO:0000259" key="23">
    <source>
        <dbReference type="PROSITE" id="PS51068"/>
    </source>
</evidence>
<feature type="compositionally biased region" description="Basic residues" evidence="22">
    <location>
        <begin position="359"/>
        <end position="369"/>
    </location>
</feature>
<keyword evidence="12" id="KW-0539">Nucleus</keyword>
<evidence type="ECO:0000256" key="13">
    <source>
        <dbReference type="ARBA" id="ARBA00023268"/>
    </source>
</evidence>
<dbReference type="GO" id="GO:0008270">
    <property type="term" value="F:zinc ion binding"/>
    <property type="evidence" value="ECO:0007669"/>
    <property type="project" value="InterPro"/>
</dbReference>
<dbReference type="Gene3D" id="3.20.190.10">
    <property type="entry name" value="MutM-like, N-terminal"/>
    <property type="match status" value="1"/>
</dbReference>
<dbReference type="GO" id="GO:0005634">
    <property type="term" value="C:nucleus"/>
    <property type="evidence" value="ECO:0007669"/>
    <property type="project" value="UniProtKB-SubCell"/>
</dbReference>
<evidence type="ECO:0000256" key="15">
    <source>
        <dbReference type="ARBA" id="ARBA00055258"/>
    </source>
</evidence>
<keyword evidence="14" id="KW-0326">Glycosidase</keyword>
<dbReference type="GO" id="GO:0005813">
    <property type="term" value="C:centrosome"/>
    <property type="evidence" value="ECO:0007669"/>
    <property type="project" value="UniProtKB-SubCell"/>
</dbReference>
<feature type="region of interest" description="Disordered" evidence="22">
    <location>
        <begin position="295"/>
        <end position="390"/>
    </location>
</feature>
<keyword evidence="11" id="KW-0456">Lyase</keyword>
<dbReference type="FunFam" id="3.20.190.10:FF:000003">
    <property type="entry name" value="endonuclease 8-like 1 isoform X1"/>
    <property type="match status" value="1"/>
</dbReference>
<evidence type="ECO:0000256" key="6">
    <source>
        <dbReference type="ARBA" id="ARBA00022763"/>
    </source>
</evidence>
<keyword evidence="13" id="KW-0511">Multifunctional enzyme</keyword>
<evidence type="ECO:0000256" key="2">
    <source>
        <dbReference type="ARBA" id="ARBA00004286"/>
    </source>
</evidence>
<name>A0A8B9JPU8_ASTMX</name>
<feature type="region of interest" description="Disordered" evidence="22">
    <location>
        <begin position="423"/>
        <end position="456"/>
    </location>
</feature>
<evidence type="ECO:0000256" key="7">
    <source>
        <dbReference type="ARBA" id="ARBA00022801"/>
    </source>
</evidence>
<dbReference type="PROSITE" id="PS51068">
    <property type="entry name" value="FPG_CAT"/>
    <property type="match status" value="1"/>
</dbReference>
<evidence type="ECO:0000256" key="11">
    <source>
        <dbReference type="ARBA" id="ARBA00023239"/>
    </source>
</evidence>
<dbReference type="SUPFAM" id="SSF81624">
    <property type="entry name" value="N-terminal domain of MutM-like DNA repair proteins"/>
    <property type="match status" value="1"/>
</dbReference>
<dbReference type="InterPro" id="IPR010979">
    <property type="entry name" value="Ribosomal_uS13-like_H2TH"/>
</dbReference>
<dbReference type="AlphaFoldDB" id="A0A8B9JPU8"/>
<keyword evidence="10" id="KW-0206">Cytoskeleton</keyword>
<evidence type="ECO:0000256" key="22">
    <source>
        <dbReference type="SAM" id="MobiDB-lite"/>
    </source>
</evidence>
<keyword evidence="5" id="KW-0963">Cytoplasm</keyword>
<keyword evidence="6" id="KW-0227">DNA damage</keyword>
<dbReference type="Pfam" id="PF09292">
    <property type="entry name" value="Neil1-DNA_bind"/>
    <property type="match status" value="1"/>
</dbReference>
<evidence type="ECO:0000256" key="8">
    <source>
        <dbReference type="ARBA" id="ARBA00023125"/>
    </source>
</evidence>
<evidence type="ECO:0000256" key="5">
    <source>
        <dbReference type="ARBA" id="ARBA00022490"/>
    </source>
</evidence>
<dbReference type="SMART" id="SM00898">
    <property type="entry name" value="Fapy_DNA_glyco"/>
    <property type="match status" value="1"/>
</dbReference>
<dbReference type="FunFam" id="1.10.8.50:FF:000007">
    <property type="entry name" value="endonuclease 8-like 1 isoform X1"/>
    <property type="match status" value="1"/>
</dbReference>
<dbReference type="PANTHER" id="PTHR22993">
    <property type="entry name" value="FORMAMIDOPYRIMIDINE-DNA GLYCOSYLASE"/>
    <property type="match status" value="1"/>
</dbReference>
<dbReference type="GO" id="GO:0016829">
    <property type="term" value="F:lyase activity"/>
    <property type="evidence" value="ECO:0007669"/>
    <property type="project" value="UniProtKB-KW"/>
</dbReference>
<dbReference type="Ensembl" id="ENSAMXT00005027365.1">
    <property type="protein sequence ID" value="ENSAMXP00005024813.1"/>
    <property type="gene ID" value="ENSAMXG00005012605.1"/>
</dbReference>
<keyword evidence="9" id="KW-0234">DNA repair</keyword>
<evidence type="ECO:0000256" key="17">
    <source>
        <dbReference type="ARBA" id="ARBA00076846"/>
    </source>
</evidence>
<evidence type="ECO:0000256" key="1">
    <source>
        <dbReference type="ARBA" id="ARBA00004123"/>
    </source>
</evidence>
<dbReference type="GO" id="GO:0005694">
    <property type="term" value="C:chromosome"/>
    <property type="evidence" value="ECO:0007669"/>
    <property type="project" value="UniProtKB-SubCell"/>
</dbReference>
<comment type="function">
    <text evidence="15">Involved in base excision repair of DNA damaged by oxidation or by mutagenic agents. Acts as a DNA glycosylase that recognizes and removes damaged bases. Has a preference for oxidized pyrimidines, such as thymine glycol, formamidopyrimidine (Fapy) and 5-hydroxyuracil. Has marginal activity towards 8-oxoguanine. Has AP (apurinic/apyrimidinic) lyase activity and introduces nicks in the DNA strand. Cleaves the DNA backbone by beta-delta elimination to generate a single-strand break at the site of the removed base with both 3'- and 5'-phosphates. Has DNA glycosylase/lyase activity towards mismatched uracil and thymine, in particular in U:C and T:C mismatches. Specifically binds 5-hydroxymethylcytosine (5hmC), suggesting that it acts as a specific reader of 5hmC.</text>
</comment>
<dbReference type="GO" id="GO:0006284">
    <property type="term" value="P:base-excision repair"/>
    <property type="evidence" value="ECO:0007669"/>
    <property type="project" value="InterPro"/>
</dbReference>
<dbReference type="GO" id="GO:0003677">
    <property type="term" value="F:DNA binding"/>
    <property type="evidence" value="ECO:0007669"/>
    <property type="project" value="UniProtKB-KW"/>
</dbReference>
<dbReference type="SUPFAM" id="SSF57716">
    <property type="entry name" value="Glucocorticoid receptor-like (DNA-binding domain)"/>
    <property type="match status" value="1"/>
</dbReference>
<feature type="compositionally biased region" description="Basic and acidic residues" evidence="22">
    <location>
        <begin position="370"/>
        <end position="380"/>
    </location>
</feature>
<dbReference type="Proteomes" id="UP000694621">
    <property type="component" value="Unplaced"/>
</dbReference>
<keyword evidence="7" id="KW-0378">Hydrolase</keyword>
<evidence type="ECO:0000256" key="19">
    <source>
        <dbReference type="ARBA" id="ARBA00081872"/>
    </source>
</evidence>
<evidence type="ECO:0000313" key="25">
    <source>
        <dbReference type="Proteomes" id="UP000694621"/>
    </source>
</evidence>
<feature type="compositionally biased region" description="Polar residues" evidence="22">
    <location>
        <begin position="381"/>
        <end position="390"/>
    </location>
</feature>
<evidence type="ECO:0000256" key="21">
    <source>
        <dbReference type="ARBA" id="ARBA00083344"/>
    </source>
</evidence>
<keyword evidence="8" id="KW-0238">DNA-binding</keyword>
<reference evidence="24" key="1">
    <citation type="submission" date="2025-08" db="UniProtKB">
        <authorList>
            <consortium name="Ensembl"/>
        </authorList>
    </citation>
    <scope>IDENTIFICATION</scope>
</reference>
<accession>A0A8B9JPU8</accession>
<evidence type="ECO:0000256" key="9">
    <source>
        <dbReference type="ARBA" id="ARBA00023204"/>
    </source>
</evidence>
<dbReference type="CDD" id="cd08967">
    <property type="entry name" value="MeNeil1_N"/>
    <property type="match status" value="1"/>
</dbReference>
<dbReference type="InterPro" id="IPR012319">
    <property type="entry name" value="FPG_cat"/>
</dbReference>
<evidence type="ECO:0000256" key="10">
    <source>
        <dbReference type="ARBA" id="ARBA00023212"/>
    </source>
</evidence>
<dbReference type="Pfam" id="PF01149">
    <property type="entry name" value="Fapy_DNA_glyco"/>
    <property type="match status" value="1"/>
</dbReference>
<dbReference type="SUPFAM" id="SSF46946">
    <property type="entry name" value="S13-like H2TH domain"/>
    <property type="match status" value="1"/>
</dbReference>
<evidence type="ECO:0000256" key="16">
    <source>
        <dbReference type="ARBA" id="ARBA00073169"/>
    </source>
</evidence>
<dbReference type="GO" id="GO:0019104">
    <property type="term" value="F:DNA N-glycosylase activity"/>
    <property type="evidence" value="ECO:0007669"/>
    <property type="project" value="InterPro"/>
</dbReference>
<organism evidence="24 25">
    <name type="scientific">Astyanax mexicanus</name>
    <name type="common">Blind cave fish</name>
    <name type="synonym">Astyanax fasciatus mexicanus</name>
    <dbReference type="NCBI Taxonomy" id="7994"/>
    <lineage>
        <taxon>Eukaryota</taxon>
        <taxon>Metazoa</taxon>
        <taxon>Chordata</taxon>
        <taxon>Craniata</taxon>
        <taxon>Vertebrata</taxon>
        <taxon>Euteleostomi</taxon>
        <taxon>Actinopterygii</taxon>
        <taxon>Neopterygii</taxon>
        <taxon>Teleostei</taxon>
        <taxon>Ostariophysi</taxon>
        <taxon>Characiformes</taxon>
        <taxon>Characoidei</taxon>
        <taxon>Acestrorhamphidae</taxon>
        <taxon>Acestrorhamphinae</taxon>
        <taxon>Astyanax</taxon>
    </lineage>
</organism>